<proteinExistence type="predicted"/>
<dbReference type="AlphaFoldDB" id="A0A8X7C1B4"/>
<dbReference type="Proteomes" id="UP000886998">
    <property type="component" value="Unassembled WGS sequence"/>
</dbReference>
<protein>
    <submittedName>
        <fullName evidence="1">Uncharacterized protein</fullName>
    </submittedName>
</protein>
<accession>A0A8X7C1B4</accession>
<evidence type="ECO:0000313" key="2">
    <source>
        <dbReference type="Proteomes" id="UP000886998"/>
    </source>
</evidence>
<dbReference type="EMBL" id="BMAV01007361">
    <property type="protein sequence ID" value="GFY50207.1"/>
    <property type="molecule type" value="Genomic_DNA"/>
</dbReference>
<organism evidence="1 2">
    <name type="scientific">Trichonephila inaurata madagascariensis</name>
    <dbReference type="NCBI Taxonomy" id="2747483"/>
    <lineage>
        <taxon>Eukaryota</taxon>
        <taxon>Metazoa</taxon>
        <taxon>Ecdysozoa</taxon>
        <taxon>Arthropoda</taxon>
        <taxon>Chelicerata</taxon>
        <taxon>Arachnida</taxon>
        <taxon>Araneae</taxon>
        <taxon>Araneomorphae</taxon>
        <taxon>Entelegynae</taxon>
        <taxon>Araneoidea</taxon>
        <taxon>Nephilidae</taxon>
        <taxon>Trichonephila</taxon>
        <taxon>Trichonephila inaurata</taxon>
    </lineage>
</organism>
<name>A0A8X7C1B4_9ARAC</name>
<keyword evidence="2" id="KW-1185">Reference proteome</keyword>
<reference evidence="1" key="1">
    <citation type="submission" date="2020-08" db="EMBL/GenBank/DDBJ databases">
        <title>Multicomponent nature underlies the extraordinary mechanical properties of spider dragline silk.</title>
        <authorList>
            <person name="Kono N."/>
            <person name="Nakamura H."/>
            <person name="Mori M."/>
            <person name="Yoshida Y."/>
            <person name="Ohtoshi R."/>
            <person name="Malay A.D."/>
            <person name="Moran D.A.P."/>
            <person name="Tomita M."/>
            <person name="Numata K."/>
            <person name="Arakawa K."/>
        </authorList>
    </citation>
    <scope>NUCLEOTIDE SEQUENCE</scope>
</reference>
<gene>
    <name evidence="1" type="ORF">TNIN_8471</name>
</gene>
<evidence type="ECO:0000313" key="1">
    <source>
        <dbReference type="EMBL" id="GFY50207.1"/>
    </source>
</evidence>
<sequence length="79" mass="9178">MPLRRKRQSFKQLDTFENDCSLRMLESGWSFRRIVLHTGRVDATVHAVCGIGNYCLQQVGLRGVTRTKSKENRRIVREA</sequence>
<comment type="caution">
    <text evidence="1">The sequence shown here is derived from an EMBL/GenBank/DDBJ whole genome shotgun (WGS) entry which is preliminary data.</text>
</comment>